<evidence type="ECO:0000313" key="3">
    <source>
        <dbReference type="Proteomes" id="UP000683575"/>
    </source>
</evidence>
<proteinExistence type="predicted"/>
<reference evidence="2" key="1">
    <citation type="submission" date="2021-06" db="EMBL/GenBank/DDBJ databases">
        <title>Complete genome sequence of Nocardioides sp. G188.</title>
        <authorList>
            <person name="Im W.-T."/>
        </authorList>
    </citation>
    <scope>NUCLEOTIDE SEQUENCE</scope>
    <source>
        <strain evidence="2">G188</strain>
    </source>
</reference>
<accession>A0A975SXL1</accession>
<dbReference type="Proteomes" id="UP000683575">
    <property type="component" value="Chromosome"/>
</dbReference>
<dbReference type="EMBL" id="CP077062">
    <property type="protein sequence ID" value="QWZ07813.1"/>
    <property type="molecule type" value="Genomic_DNA"/>
</dbReference>
<keyword evidence="3" id="KW-1185">Reference proteome</keyword>
<sequence>MSDSERIQVGQALESISVALAPYVEEAMVNAYGDDWDEVVAEEDARRRKDGRRFPVSKTDLSVLLKALIHRRIDPWSSLRNFPRMRAYASEILTLRNLHAHGDPCEGEHGRLVDTGRRLIMLLGISLPESLGPTPHAGVEVAVGESGVELPSQLPIRIDRWDAKMVSLGEAGEQVGEILMRAYVLERECRAVSSAALMDLDPKAPDFETFHQELWSAVSAAGPEVVELLRRLEQLELAGPQPKDPAMSLLFLHGRHVLTTGFLEAACKSHLGDIEQHQLDAIRDAASAISEAARHQSGAALEERLKAISVTTDLARERVNESRRLVQAMTVGDYTSSVLRVASELDDASPIANAIVAAARFELADASHDEAGNWTPEALPHIQDAVARLRFEAAMEPGSSRESLLVTALRREGEIYVDIDQPEQALQSFARAEEIIDRYPSADPSLSA</sequence>
<dbReference type="AlphaFoldDB" id="A0A975SXL1"/>
<dbReference type="RefSeq" id="WP_216939323.1">
    <property type="nucleotide sequence ID" value="NZ_CP077062.1"/>
</dbReference>
<dbReference type="KEGG" id="nps:KRR39_20875"/>
<dbReference type="Pfam" id="PF18731">
    <property type="entry name" value="HEPN_Swt1"/>
    <property type="match status" value="1"/>
</dbReference>
<feature type="domain" description="Swt1-like HEPN" evidence="1">
    <location>
        <begin position="11"/>
        <end position="120"/>
    </location>
</feature>
<protein>
    <recommendedName>
        <fullName evidence="1">Swt1-like HEPN domain-containing protein</fullName>
    </recommendedName>
</protein>
<gene>
    <name evidence="2" type="ORF">KRR39_20875</name>
</gene>
<evidence type="ECO:0000313" key="2">
    <source>
        <dbReference type="EMBL" id="QWZ07813.1"/>
    </source>
</evidence>
<name>A0A975SXL1_9ACTN</name>
<organism evidence="2 3">
    <name type="scientific">Nocardioides panacis</name>
    <dbReference type="NCBI Taxonomy" id="2849501"/>
    <lineage>
        <taxon>Bacteria</taxon>
        <taxon>Bacillati</taxon>
        <taxon>Actinomycetota</taxon>
        <taxon>Actinomycetes</taxon>
        <taxon>Propionibacteriales</taxon>
        <taxon>Nocardioidaceae</taxon>
        <taxon>Nocardioides</taxon>
    </lineage>
</organism>
<evidence type="ECO:0000259" key="1">
    <source>
        <dbReference type="Pfam" id="PF18731"/>
    </source>
</evidence>
<dbReference type="InterPro" id="IPR041650">
    <property type="entry name" value="HEPN_Swt1"/>
</dbReference>